<dbReference type="AlphaFoldDB" id="A0A5N6QCF0"/>
<dbReference type="EMBL" id="CM017321">
    <property type="protein sequence ID" value="KAE7996141.1"/>
    <property type="molecule type" value="Genomic_DNA"/>
</dbReference>
<dbReference type="Proteomes" id="UP000327013">
    <property type="component" value="Chromosome 1"/>
</dbReference>
<reference evidence="1 2" key="1">
    <citation type="submission" date="2019-06" db="EMBL/GenBank/DDBJ databases">
        <title>A chromosomal-level reference genome of Carpinus fangiana (Coryloideae, Betulaceae).</title>
        <authorList>
            <person name="Yang X."/>
            <person name="Wang Z."/>
            <person name="Zhang L."/>
            <person name="Hao G."/>
            <person name="Liu J."/>
            <person name="Yang Y."/>
        </authorList>
    </citation>
    <scope>NUCLEOTIDE SEQUENCE [LARGE SCALE GENOMIC DNA]</scope>
    <source>
        <strain evidence="1">Cfa_2016G</strain>
        <tissue evidence="1">Leaf</tissue>
    </source>
</reference>
<organism evidence="1 2">
    <name type="scientific">Carpinus fangiana</name>
    <dbReference type="NCBI Taxonomy" id="176857"/>
    <lineage>
        <taxon>Eukaryota</taxon>
        <taxon>Viridiplantae</taxon>
        <taxon>Streptophyta</taxon>
        <taxon>Embryophyta</taxon>
        <taxon>Tracheophyta</taxon>
        <taxon>Spermatophyta</taxon>
        <taxon>Magnoliopsida</taxon>
        <taxon>eudicotyledons</taxon>
        <taxon>Gunneridae</taxon>
        <taxon>Pentapetalae</taxon>
        <taxon>rosids</taxon>
        <taxon>fabids</taxon>
        <taxon>Fagales</taxon>
        <taxon>Betulaceae</taxon>
        <taxon>Carpinus</taxon>
    </lineage>
</organism>
<evidence type="ECO:0000313" key="1">
    <source>
        <dbReference type="EMBL" id="KAE7996141.1"/>
    </source>
</evidence>
<sequence>MEGRETFSTRETIHDPFKPWKYILFPTIRAGYAFSVFSMAIGIDLGVVEEVDAMISTALQQRLGLLHVQLVPEAFPVTKISMSTLSLTLISSRVMKRQIYPIFCSASEAPLRRGASASITLSFGGSLMSPVGSFGSRRSLWAHLARGVVGNDPCALFLVRLVERRIEFLKTLPRLLRGNCENSPSPRFPVEFAEEDEDQPRDPYGYRIVV</sequence>
<protein>
    <submittedName>
        <fullName evidence="1">Uncharacterized protein</fullName>
    </submittedName>
</protein>
<accession>A0A5N6QCF0</accession>
<name>A0A5N6QCF0_9ROSI</name>
<proteinExistence type="predicted"/>
<evidence type="ECO:0000313" key="2">
    <source>
        <dbReference type="Proteomes" id="UP000327013"/>
    </source>
</evidence>
<gene>
    <name evidence="1" type="ORF">FH972_000889</name>
</gene>
<keyword evidence="2" id="KW-1185">Reference proteome</keyword>